<evidence type="ECO:0000256" key="1">
    <source>
        <dbReference type="ARBA" id="ARBA00022793"/>
    </source>
</evidence>
<dbReference type="EC" id="4.1.1.36" evidence="5"/>
<protein>
    <submittedName>
        <fullName evidence="5">Phosphopantothenoylcysteine decarboxylase / Phosphopantothenoylcysteine synthetase</fullName>
        <ecNumber evidence="5">4.1.1.36</ecNumber>
        <ecNumber evidence="5">6.3.2.5</ecNumber>
    </submittedName>
</protein>
<evidence type="ECO:0000313" key="5">
    <source>
        <dbReference type="EMBL" id="VAX17319.1"/>
    </source>
</evidence>
<dbReference type="EMBL" id="UOGC01000050">
    <property type="protein sequence ID" value="VAX17319.1"/>
    <property type="molecule type" value="Genomic_DNA"/>
</dbReference>
<name>A0A3B1BGT8_9ZZZZ</name>
<feature type="domain" description="Flavoprotein" evidence="3">
    <location>
        <begin position="4"/>
        <end position="175"/>
    </location>
</feature>
<dbReference type="GO" id="GO:0004633">
    <property type="term" value="F:phosphopantothenoylcysteine decarboxylase activity"/>
    <property type="evidence" value="ECO:0007669"/>
    <property type="project" value="UniProtKB-EC"/>
</dbReference>
<dbReference type="InterPro" id="IPR003382">
    <property type="entry name" value="Flavoprotein"/>
</dbReference>
<keyword evidence="5" id="KW-0436">Ligase</keyword>
<dbReference type="NCBIfam" id="TIGR00521">
    <property type="entry name" value="coaBC_dfp"/>
    <property type="match status" value="1"/>
</dbReference>
<dbReference type="Pfam" id="PF04127">
    <property type="entry name" value="DFP"/>
    <property type="match status" value="1"/>
</dbReference>
<accession>A0A3B1BGT8</accession>
<feature type="domain" description="DNA/pantothenate metabolism flavoprotein C-terminal" evidence="4">
    <location>
        <begin position="185"/>
        <end position="390"/>
    </location>
</feature>
<dbReference type="GO" id="GO:0015941">
    <property type="term" value="P:pantothenate catabolic process"/>
    <property type="evidence" value="ECO:0007669"/>
    <property type="project" value="InterPro"/>
</dbReference>
<dbReference type="SUPFAM" id="SSF52507">
    <property type="entry name" value="Homo-oligomeric flavin-containing Cys decarboxylases, HFCD"/>
    <property type="match status" value="1"/>
</dbReference>
<dbReference type="InterPro" id="IPR005252">
    <property type="entry name" value="CoaBC"/>
</dbReference>
<dbReference type="Gene3D" id="3.40.50.10300">
    <property type="entry name" value="CoaB-like"/>
    <property type="match status" value="1"/>
</dbReference>
<dbReference type="GO" id="GO:0071513">
    <property type="term" value="C:phosphopantothenoylcysteine decarboxylase complex"/>
    <property type="evidence" value="ECO:0007669"/>
    <property type="project" value="TreeGrafter"/>
</dbReference>
<dbReference type="Pfam" id="PF02441">
    <property type="entry name" value="Flavoprotein"/>
    <property type="match status" value="1"/>
</dbReference>
<sequence length="402" mass="43287">MKNKIVLGVTGGIAAYKAADIARRVMELGFAVQVVMTKNAEAFITPLTFEALTGNKVLRAGLPTPGEDSMPHITLQREARLVLVAPATANIIGKFAHGIADDSLSTLLLASDAQVVMAPAMNTKMYENEAVQKNIATLKERGVIMIGPAIGTLACGDEGAGKLSPVEDIVTAVESALKVKRDFANLNVIVTAGGTREPLDAVRFIGNSSSGKMGFAIATALKMRGANVTIISGATEVEPPDDIKVVNVKTAEEMRQATLSHFDNADILIMSAAVSDYRMMGAENRKVKKNGQWDITLVENPDILMEVSKRKRGQIVIGFAAETENPVENGKKKLLKKNMDMIVINDVSRKDIGFASDYNEITTIRRTGELTQHGKALKSELAEIILDNAIKLFQNGKDKKRA</sequence>
<dbReference type="SUPFAM" id="SSF102645">
    <property type="entry name" value="CoaB-like"/>
    <property type="match status" value="1"/>
</dbReference>
<dbReference type="PANTHER" id="PTHR14359:SF6">
    <property type="entry name" value="PHOSPHOPANTOTHENOYLCYSTEINE DECARBOXYLASE"/>
    <property type="match status" value="1"/>
</dbReference>
<dbReference type="Gene3D" id="3.40.50.1950">
    <property type="entry name" value="Flavin prenyltransferase-like"/>
    <property type="match status" value="1"/>
</dbReference>
<reference evidence="5" key="1">
    <citation type="submission" date="2018-06" db="EMBL/GenBank/DDBJ databases">
        <authorList>
            <person name="Zhirakovskaya E."/>
        </authorList>
    </citation>
    <scope>NUCLEOTIDE SEQUENCE</scope>
</reference>
<evidence type="ECO:0000259" key="3">
    <source>
        <dbReference type="Pfam" id="PF02441"/>
    </source>
</evidence>
<dbReference type="PANTHER" id="PTHR14359">
    <property type="entry name" value="HOMO-OLIGOMERIC FLAVIN CONTAINING CYS DECARBOXYLASE FAMILY"/>
    <property type="match status" value="1"/>
</dbReference>
<dbReference type="EC" id="6.3.2.5" evidence="5"/>
<dbReference type="GO" id="GO:0015937">
    <property type="term" value="P:coenzyme A biosynthetic process"/>
    <property type="evidence" value="ECO:0007669"/>
    <property type="project" value="InterPro"/>
</dbReference>
<dbReference type="GO" id="GO:0010181">
    <property type="term" value="F:FMN binding"/>
    <property type="evidence" value="ECO:0007669"/>
    <property type="project" value="InterPro"/>
</dbReference>
<dbReference type="InterPro" id="IPR035929">
    <property type="entry name" value="CoaB-like_sf"/>
</dbReference>
<organism evidence="5">
    <name type="scientific">hydrothermal vent metagenome</name>
    <dbReference type="NCBI Taxonomy" id="652676"/>
    <lineage>
        <taxon>unclassified sequences</taxon>
        <taxon>metagenomes</taxon>
        <taxon>ecological metagenomes</taxon>
    </lineage>
</organism>
<dbReference type="GO" id="GO:0004632">
    <property type="term" value="F:phosphopantothenate--cysteine ligase activity"/>
    <property type="evidence" value="ECO:0007669"/>
    <property type="project" value="UniProtKB-EC"/>
</dbReference>
<keyword evidence="1" id="KW-0210">Decarboxylase</keyword>
<keyword evidence="2 5" id="KW-0456">Lyase</keyword>
<evidence type="ECO:0000256" key="2">
    <source>
        <dbReference type="ARBA" id="ARBA00023239"/>
    </source>
</evidence>
<evidence type="ECO:0000259" key="4">
    <source>
        <dbReference type="Pfam" id="PF04127"/>
    </source>
</evidence>
<dbReference type="AlphaFoldDB" id="A0A3B1BGT8"/>
<gene>
    <name evidence="5" type="ORF">MNBD_NITROSPINAE01-1007</name>
</gene>
<dbReference type="InterPro" id="IPR036551">
    <property type="entry name" value="Flavin_trans-like"/>
</dbReference>
<dbReference type="HAMAP" id="MF_02225">
    <property type="entry name" value="CoaBC"/>
    <property type="match status" value="1"/>
</dbReference>
<proteinExistence type="inferred from homology"/>
<dbReference type="InterPro" id="IPR007085">
    <property type="entry name" value="DNA/pantothenate-metab_flavo_C"/>
</dbReference>